<dbReference type="InterPro" id="IPR045318">
    <property type="entry name" value="EZH1/2-like"/>
</dbReference>
<evidence type="ECO:0000313" key="5">
    <source>
        <dbReference type="Proteomes" id="UP000745764"/>
    </source>
</evidence>
<evidence type="ECO:0000256" key="3">
    <source>
        <dbReference type="SAM" id="MobiDB-lite"/>
    </source>
</evidence>
<dbReference type="GO" id="GO:0031507">
    <property type="term" value="P:heterochromatin formation"/>
    <property type="evidence" value="ECO:0007669"/>
    <property type="project" value="TreeGrafter"/>
</dbReference>
<feature type="compositionally biased region" description="Acidic residues" evidence="3">
    <location>
        <begin position="235"/>
        <end position="268"/>
    </location>
</feature>
<feature type="compositionally biased region" description="Basic and acidic residues" evidence="3">
    <location>
        <begin position="186"/>
        <end position="197"/>
    </location>
</feature>
<feature type="compositionally biased region" description="Basic and acidic residues" evidence="3">
    <location>
        <begin position="424"/>
        <end position="433"/>
    </location>
</feature>
<dbReference type="Proteomes" id="UP000745764">
    <property type="component" value="Unassembled WGS sequence"/>
</dbReference>
<organism evidence="4 5">
    <name type="scientific">Aureobasidium uvarum</name>
    <dbReference type="NCBI Taxonomy" id="2773716"/>
    <lineage>
        <taxon>Eukaryota</taxon>
        <taxon>Fungi</taxon>
        <taxon>Dikarya</taxon>
        <taxon>Ascomycota</taxon>
        <taxon>Pezizomycotina</taxon>
        <taxon>Dothideomycetes</taxon>
        <taxon>Dothideomycetidae</taxon>
        <taxon>Dothideales</taxon>
        <taxon>Saccotheciaceae</taxon>
        <taxon>Aureobasidium</taxon>
    </lineage>
</organism>
<dbReference type="GO" id="GO:0005634">
    <property type="term" value="C:nucleus"/>
    <property type="evidence" value="ECO:0007669"/>
    <property type="project" value="TreeGrafter"/>
</dbReference>
<dbReference type="GO" id="GO:0046976">
    <property type="term" value="F:histone H3K27 methyltransferase activity"/>
    <property type="evidence" value="ECO:0007669"/>
    <property type="project" value="TreeGrafter"/>
</dbReference>
<dbReference type="InterPro" id="IPR046341">
    <property type="entry name" value="SET_dom_sf"/>
</dbReference>
<reference evidence="4" key="1">
    <citation type="submission" date="2020-06" db="EMBL/GenBank/DDBJ databases">
        <authorList>
            <person name="Onetto C."/>
        </authorList>
    </citation>
    <scope>NUCLEOTIDE SEQUENCE</scope>
</reference>
<dbReference type="GO" id="GO:0003682">
    <property type="term" value="F:chromatin binding"/>
    <property type="evidence" value="ECO:0007669"/>
    <property type="project" value="TreeGrafter"/>
</dbReference>
<evidence type="ECO:0008006" key="6">
    <source>
        <dbReference type="Google" id="ProtNLM"/>
    </source>
</evidence>
<dbReference type="EMBL" id="CAINUL010000014">
    <property type="protein sequence ID" value="CAD0111607.1"/>
    <property type="molecule type" value="Genomic_DNA"/>
</dbReference>
<feature type="region of interest" description="Disordered" evidence="3">
    <location>
        <begin position="29"/>
        <end position="118"/>
    </location>
</feature>
<feature type="compositionally biased region" description="Basic and acidic residues" evidence="3">
    <location>
        <begin position="31"/>
        <end position="44"/>
    </location>
</feature>
<comment type="caution">
    <text evidence="4">The sequence shown here is derived from an EMBL/GenBank/DDBJ whole genome shotgun (WGS) entry which is preliminary data.</text>
</comment>
<feature type="compositionally biased region" description="Basic and acidic residues" evidence="3">
    <location>
        <begin position="109"/>
        <end position="118"/>
    </location>
</feature>
<evidence type="ECO:0000313" key="4">
    <source>
        <dbReference type="EMBL" id="CAD0111607.1"/>
    </source>
</evidence>
<proteinExistence type="predicted"/>
<feature type="compositionally biased region" description="Polar residues" evidence="3">
    <location>
        <begin position="135"/>
        <end position="145"/>
    </location>
</feature>
<sequence length="842" mass="94810">MPTDRELLTSSSGGVDKGLGNKWLRAFWSKQNKEDEGSSSKRGGDANASEEDDSGDVEQIREELSNVIVEVMRSNSRDHRDTDPESSDVSPTLRFSKPLLPSNALCERQPTDEAPVKSESIAEDHIRVKPIRVIPNSSDQTSIKSESVEQAIIDPNLTQQAPGAPHPSDEASVKSESVEPALDTRNLIEQESIKSESVEQALNLVEPHFIRQGPHRSETTDEESVKSESAVGDLIIEDELVEEESSREEDSSDDQEDSSEDESTEEDVGLPSWLGRSPSINLSSRIEPPPLEPSISPKSEPSSPVQLFLSPRTRRSRPYPSFSPKTESSSPVPMETEPSLNTAAMVPPSGLSYVEPASSPPFSFTEYTVLGDEYDVEIYTICLEEYLDEMDDDHEALTATWLAKARVYQHPTLFPRSRNKYSTRNRDKPRKDPFANIKPQKTGRKITFTGKAFSQLKPRGETTTASARISSSKATLPSKLISTEVPNYTHYTKIRANVLGTNTRQLQVWPYFGEDVDDDGTIRERFDVIVEDRPRKVLIAQQVSTYGPYFEAFLEEVDCPMDTILKYLLEASEGPDGLISRMASFSNDHKLARKLVRAKDKFCKEDFDRTSQRWVSVASSLPEINDEILWKAAVVCHAFWIRTNFSPWQIARKYAKFPNHNMIEGLVTFEKAKNYASVACTICQLHDCPFHGTIRERPDVKEESDEEDVDSVDALDVDYPPRVNFKEQAIAPFEREIECDPDLCASCEADVILDPVNRYDNDDLPRRCRNVAIQRSVPKRTLLGRSVVHGFGLYSGELIAKDEFVGEYQGEIITRDETERRGAIYDFQKLSYIFDLNRGKKP</sequence>
<dbReference type="PANTHER" id="PTHR45747:SF4">
    <property type="entry name" value="HISTONE-LYSINE N-METHYLTRANSFERASE E(Z)"/>
    <property type="match status" value="1"/>
</dbReference>
<dbReference type="SUPFAM" id="SSF82199">
    <property type="entry name" value="SET domain"/>
    <property type="match status" value="1"/>
</dbReference>
<name>A0A9N8KKT0_9PEZI</name>
<dbReference type="PANTHER" id="PTHR45747">
    <property type="entry name" value="HISTONE-LYSINE N-METHYLTRANSFERASE E(Z)"/>
    <property type="match status" value="1"/>
</dbReference>
<feature type="region of interest" description="Disordered" evidence="3">
    <location>
        <begin position="416"/>
        <end position="438"/>
    </location>
</feature>
<feature type="compositionally biased region" description="Low complexity" evidence="3">
    <location>
        <begin position="293"/>
        <end position="304"/>
    </location>
</feature>
<feature type="region of interest" description="Disordered" evidence="3">
    <location>
        <begin position="133"/>
        <end position="338"/>
    </location>
</feature>
<evidence type="ECO:0000256" key="1">
    <source>
        <dbReference type="ARBA" id="ARBA00023015"/>
    </source>
</evidence>
<dbReference type="AlphaFoldDB" id="A0A9N8KKT0"/>
<evidence type="ECO:0000256" key="2">
    <source>
        <dbReference type="ARBA" id="ARBA00023163"/>
    </source>
</evidence>
<keyword evidence="1" id="KW-0805">Transcription regulation</keyword>
<protein>
    <recommendedName>
        <fullName evidence="6">SET domain-containing protein</fullName>
    </recommendedName>
</protein>
<feature type="compositionally biased region" description="Basic and acidic residues" evidence="3">
    <location>
        <begin position="167"/>
        <end position="177"/>
    </location>
</feature>
<accession>A0A9N8KKT0</accession>
<feature type="compositionally biased region" description="Basic and acidic residues" evidence="3">
    <location>
        <begin position="215"/>
        <end position="226"/>
    </location>
</feature>
<keyword evidence="5" id="KW-1185">Reference proteome</keyword>
<dbReference type="Gene3D" id="2.170.270.10">
    <property type="entry name" value="SET domain"/>
    <property type="match status" value="1"/>
</dbReference>
<gene>
    <name evidence="4" type="ORF">AWRI4620_LOCUS5862</name>
</gene>
<keyword evidence="2" id="KW-0804">Transcription</keyword>
<dbReference type="OrthoDB" id="6141102at2759"/>